<feature type="coiled-coil region" evidence="5">
    <location>
        <begin position="393"/>
        <end position="420"/>
    </location>
</feature>
<evidence type="ECO:0000256" key="5">
    <source>
        <dbReference type="SAM" id="Coils"/>
    </source>
</evidence>
<dbReference type="PANTHER" id="PTHR12801:SF114">
    <property type="entry name" value="EXONUCLEASE, PUTATIVE (AFU_ORTHOLOGUE AFUA_7G00870)-RELATED"/>
    <property type="match status" value="1"/>
</dbReference>
<dbReference type="PROSITE" id="PS50157">
    <property type="entry name" value="ZINC_FINGER_C2H2_2"/>
    <property type="match status" value="1"/>
</dbReference>
<evidence type="ECO:0000259" key="7">
    <source>
        <dbReference type="PROSITE" id="PS50157"/>
    </source>
</evidence>
<dbReference type="KEGG" id="bfu:BCIN_03g00050"/>
<dbReference type="GO" id="GO:0005634">
    <property type="term" value="C:nucleus"/>
    <property type="evidence" value="ECO:0007669"/>
    <property type="project" value="TreeGrafter"/>
</dbReference>
<dbReference type="InterPro" id="IPR036397">
    <property type="entry name" value="RNaseH_sf"/>
</dbReference>
<dbReference type="AlphaFoldDB" id="A0A384JAW0"/>
<dbReference type="Proteomes" id="UP000001798">
    <property type="component" value="Chromosome 3"/>
</dbReference>
<keyword evidence="4" id="KW-0863">Zinc-finger</keyword>
<keyword evidence="4" id="KW-0862">Zinc</keyword>
<keyword evidence="2" id="KW-0378">Hydrolase</keyword>
<dbReference type="GO" id="GO:0008270">
    <property type="term" value="F:zinc ion binding"/>
    <property type="evidence" value="ECO:0007669"/>
    <property type="project" value="UniProtKB-KW"/>
</dbReference>
<dbReference type="GO" id="GO:0003676">
    <property type="term" value="F:nucleic acid binding"/>
    <property type="evidence" value="ECO:0007669"/>
    <property type="project" value="InterPro"/>
</dbReference>
<evidence type="ECO:0000256" key="3">
    <source>
        <dbReference type="ARBA" id="ARBA00022839"/>
    </source>
</evidence>
<dbReference type="GO" id="GO:0006364">
    <property type="term" value="P:rRNA processing"/>
    <property type="evidence" value="ECO:0007669"/>
    <property type="project" value="TreeGrafter"/>
</dbReference>
<dbReference type="EMBL" id="CP009807">
    <property type="protein sequence ID" value="ATZ47693.1"/>
    <property type="molecule type" value="Genomic_DNA"/>
</dbReference>
<keyword evidence="1" id="KW-0540">Nuclease</keyword>
<evidence type="ECO:0000313" key="8">
    <source>
        <dbReference type="EMBL" id="ATZ47693.1"/>
    </source>
</evidence>
<reference evidence="8 9" key="1">
    <citation type="journal article" date="2011" name="PLoS Genet.">
        <title>Genomic analysis of the necrotrophic fungal pathogens Sclerotinia sclerotiorum and Botrytis cinerea.</title>
        <authorList>
            <person name="Amselem J."/>
            <person name="Cuomo C.A."/>
            <person name="van Kan J.A."/>
            <person name="Viaud M."/>
            <person name="Benito E.P."/>
            <person name="Couloux A."/>
            <person name="Coutinho P.M."/>
            <person name="de Vries R.P."/>
            <person name="Dyer P.S."/>
            <person name="Fillinger S."/>
            <person name="Fournier E."/>
            <person name="Gout L."/>
            <person name="Hahn M."/>
            <person name="Kohn L."/>
            <person name="Lapalu N."/>
            <person name="Plummer K.M."/>
            <person name="Pradier J.M."/>
            <person name="Quevillon E."/>
            <person name="Sharon A."/>
            <person name="Simon A."/>
            <person name="ten Have A."/>
            <person name="Tudzynski B."/>
            <person name="Tudzynski P."/>
            <person name="Wincker P."/>
            <person name="Andrew M."/>
            <person name="Anthouard V."/>
            <person name="Beever R.E."/>
            <person name="Beffa R."/>
            <person name="Benoit I."/>
            <person name="Bouzid O."/>
            <person name="Brault B."/>
            <person name="Chen Z."/>
            <person name="Choquer M."/>
            <person name="Collemare J."/>
            <person name="Cotton P."/>
            <person name="Danchin E.G."/>
            <person name="Da Silva C."/>
            <person name="Gautier A."/>
            <person name="Giraud C."/>
            <person name="Giraud T."/>
            <person name="Gonzalez C."/>
            <person name="Grossetete S."/>
            <person name="Guldener U."/>
            <person name="Henrissat B."/>
            <person name="Howlett B.J."/>
            <person name="Kodira C."/>
            <person name="Kretschmer M."/>
            <person name="Lappartient A."/>
            <person name="Leroch M."/>
            <person name="Levis C."/>
            <person name="Mauceli E."/>
            <person name="Neuveglise C."/>
            <person name="Oeser B."/>
            <person name="Pearson M."/>
            <person name="Poulain J."/>
            <person name="Poussereau N."/>
            <person name="Quesneville H."/>
            <person name="Rascle C."/>
            <person name="Schumacher J."/>
            <person name="Segurens B."/>
            <person name="Sexton A."/>
            <person name="Silva E."/>
            <person name="Sirven C."/>
            <person name="Soanes D.M."/>
            <person name="Talbot N.J."/>
            <person name="Templeton M."/>
            <person name="Yandava C."/>
            <person name="Yarden O."/>
            <person name="Zeng Q."/>
            <person name="Rollins J.A."/>
            <person name="Lebrun M.H."/>
            <person name="Dickman M."/>
        </authorList>
    </citation>
    <scope>NUCLEOTIDE SEQUENCE [LARGE SCALE GENOMIC DNA]</scope>
    <source>
        <strain evidence="8 9">B05.10</strain>
    </source>
</reference>
<protein>
    <submittedName>
        <fullName evidence="8">Bcrex3</fullName>
    </submittedName>
</protein>
<keyword evidence="3" id="KW-0269">Exonuclease</keyword>
<dbReference type="InterPro" id="IPR047021">
    <property type="entry name" value="REXO1/3/4-like"/>
</dbReference>
<evidence type="ECO:0000313" key="9">
    <source>
        <dbReference type="Proteomes" id="UP000001798"/>
    </source>
</evidence>
<gene>
    <name evidence="8" type="primary">Bcrex3</name>
    <name evidence="8" type="ORF">BCIN_03g00050</name>
</gene>
<evidence type="ECO:0000256" key="1">
    <source>
        <dbReference type="ARBA" id="ARBA00022722"/>
    </source>
</evidence>
<keyword evidence="9" id="KW-1185">Reference proteome</keyword>
<dbReference type="CDD" id="cd06137">
    <property type="entry name" value="DEDDh_RNase"/>
    <property type="match status" value="1"/>
</dbReference>
<dbReference type="InterPro" id="IPR012337">
    <property type="entry name" value="RNaseH-like_sf"/>
</dbReference>
<feature type="domain" description="C2H2-type" evidence="7">
    <location>
        <begin position="3"/>
        <end position="33"/>
    </location>
</feature>
<reference evidence="8 9" key="2">
    <citation type="journal article" date="2012" name="Eukaryot. Cell">
        <title>Genome update of Botrytis cinerea strains B05.10 and T4.</title>
        <authorList>
            <person name="Staats M."/>
            <person name="van Kan J.A."/>
        </authorList>
    </citation>
    <scope>NUCLEOTIDE SEQUENCE [LARGE SCALE GENOMIC DNA]</scope>
    <source>
        <strain evidence="8 9">B05.10</strain>
    </source>
</reference>
<dbReference type="GeneID" id="5429312"/>
<dbReference type="PANTHER" id="PTHR12801">
    <property type="entry name" value="RNA EXONUCLEASE REXO1 / RECO3 FAMILY MEMBER-RELATED"/>
    <property type="match status" value="1"/>
</dbReference>
<dbReference type="GO" id="GO:0000027">
    <property type="term" value="P:ribosomal large subunit assembly"/>
    <property type="evidence" value="ECO:0007669"/>
    <property type="project" value="TreeGrafter"/>
</dbReference>
<dbReference type="RefSeq" id="XP_024547426.1">
    <property type="nucleotide sequence ID" value="XM_024691655.1"/>
</dbReference>
<dbReference type="GO" id="GO:0004527">
    <property type="term" value="F:exonuclease activity"/>
    <property type="evidence" value="ECO:0007669"/>
    <property type="project" value="UniProtKB-KW"/>
</dbReference>
<dbReference type="OrthoDB" id="16516at2759"/>
<reference evidence="8 9" key="3">
    <citation type="journal article" date="2017" name="Mol. Plant Pathol.">
        <title>A gapless genome sequence of the fungus Botrytis cinerea.</title>
        <authorList>
            <person name="Van Kan J.A."/>
            <person name="Stassen J.H."/>
            <person name="Mosbach A."/>
            <person name="Van Der Lee T.A."/>
            <person name="Faino L."/>
            <person name="Farmer A.D."/>
            <person name="Papasotiriou D.G."/>
            <person name="Zhou S."/>
            <person name="Seidl M.F."/>
            <person name="Cottam E."/>
            <person name="Edel D."/>
            <person name="Hahn M."/>
            <person name="Schwartz D.C."/>
            <person name="Dietrich R.A."/>
            <person name="Widdison S."/>
            <person name="Scalliet G."/>
        </authorList>
    </citation>
    <scope>NUCLEOTIDE SEQUENCE [LARGE SCALE GENOMIC DNA]</scope>
    <source>
        <strain evidence="8 9">B05.10</strain>
    </source>
</reference>
<dbReference type="SMART" id="SM00479">
    <property type="entry name" value="EXOIII"/>
    <property type="match status" value="1"/>
</dbReference>
<accession>A0A384JAW0</accession>
<dbReference type="SUPFAM" id="SSF53098">
    <property type="entry name" value="Ribonuclease H-like"/>
    <property type="match status" value="1"/>
</dbReference>
<sequence>MTVYCALCNRSFNGQRELDQHVRDSSAHKKLKVQLPRVKQQKQVASNQVQSAKAQALSIHTSTKRQRGQPPITTASSFSTSNITRPVIANNPRVVNSSWSVVAESEYTTVLNELSTHCHSPMDLKENGYILDPFNPLDYVNSRKCTRCNSQETNAIGRECNFHPRKRNKWIEKKPYKCCGTKGKGCRTSPTHDFQLSLRAIKHKDFRKTPAASGEPKFRAVTVDCEMAGTSGGTGEVVMLCVIDYITGAVLLHRFVCPREKITQMRSSIHGISKSTLDNANLQGQALSGWEGARSELWKYIDDHTILVGHALQHDLDALRIIHPRIVDSGILSRNAVGIRRIQWGLQTLCSELLNIKIRNKKGGIHDCFEDVLATRDVVLSCTRDKRAFQTWAERKRSEELHLQKERERMRQEKEDERARKDLLRVGGESSNRICLSPNDEDEEILRWSDIAEDLGWPHPDTGYDPWSD</sequence>
<dbReference type="CDD" id="cd22249">
    <property type="entry name" value="UDM1_RNF168_RNF169-like"/>
    <property type="match status" value="1"/>
</dbReference>
<dbReference type="InterPro" id="IPR013087">
    <property type="entry name" value="Znf_C2H2_type"/>
</dbReference>
<name>A0A384JAW0_BOTFB</name>
<dbReference type="VEuPathDB" id="FungiDB:Bcin03g00050"/>
<keyword evidence="4" id="KW-0479">Metal-binding</keyword>
<organism evidence="8 9">
    <name type="scientific">Botryotinia fuckeliana (strain B05.10)</name>
    <name type="common">Noble rot fungus</name>
    <name type="synonym">Botrytis cinerea</name>
    <dbReference type="NCBI Taxonomy" id="332648"/>
    <lineage>
        <taxon>Eukaryota</taxon>
        <taxon>Fungi</taxon>
        <taxon>Dikarya</taxon>
        <taxon>Ascomycota</taxon>
        <taxon>Pezizomycotina</taxon>
        <taxon>Leotiomycetes</taxon>
        <taxon>Helotiales</taxon>
        <taxon>Sclerotiniaceae</taxon>
        <taxon>Botrytis</taxon>
    </lineage>
</organism>
<evidence type="ECO:0000256" key="2">
    <source>
        <dbReference type="ARBA" id="ARBA00022801"/>
    </source>
</evidence>
<feature type="region of interest" description="Disordered" evidence="6">
    <location>
        <begin position="57"/>
        <end position="78"/>
    </location>
</feature>
<proteinExistence type="predicted"/>
<dbReference type="Gene3D" id="3.30.420.10">
    <property type="entry name" value="Ribonuclease H-like superfamily/Ribonuclease H"/>
    <property type="match status" value="1"/>
</dbReference>
<dbReference type="Pfam" id="PF00929">
    <property type="entry name" value="RNase_T"/>
    <property type="match status" value="1"/>
</dbReference>
<evidence type="ECO:0000256" key="4">
    <source>
        <dbReference type="PROSITE-ProRule" id="PRU00042"/>
    </source>
</evidence>
<keyword evidence="5" id="KW-0175">Coiled coil</keyword>
<dbReference type="InterPro" id="IPR013520">
    <property type="entry name" value="Ribonucl_H"/>
</dbReference>
<evidence type="ECO:0000256" key="6">
    <source>
        <dbReference type="SAM" id="MobiDB-lite"/>
    </source>
</evidence>